<dbReference type="EMBL" id="JAFFPU010000034">
    <property type="protein sequence ID" value="MBM9577410.1"/>
    <property type="molecule type" value="Genomic_DNA"/>
</dbReference>
<keyword evidence="2" id="KW-1185">Reference proteome</keyword>
<evidence type="ECO:0000313" key="1">
    <source>
        <dbReference type="EMBL" id="MBM9577410.1"/>
    </source>
</evidence>
<evidence type="ECO:0000313" key="2">
    <source>
        <dbReference type="Proteomes" id="UP000724686"/>
    </source>
</evidence>
<dbReference type="SUPFAM" id="SSF56059">
    <property type="entry name" value="Glutathione synthetase ATP-binding domain-like"/>
    <property type="match status" value="1"/>
</dbReference>
<dbReference type="RefSeq" id="WP_205279548.1">
    <property type="nucleotide sequence ID" value="NZ_JAFFPU010000034.1"/>
</dbReference>
<protein>
    <submittedName>
        <fullName evidence="1">Circularly permuted ATPgrasp domain protein</fullName>
    </submittedName>
</protein>
<dbReference type="Proteomes" id="UP000724686">
    <property type="component" value="Unassembled WGS sequence"/>
</dbReference>
<accession>A0ABS2UAL5</accession>
<comment type="caution">
    <text evidence="1">The sequence shown here is derived from an EMBL/GenBank/DDBJ whole genome shotgun (WGS) entry which is preliminary data.</text>
</comment>
<organism evidence="1 2">
    <name type="scientific">Leptospira ainlahdjerensis</name>
    <dbReference type="NCBI Taxonomy" id="2810033"/>
    <lineage>
        <taxon>Bacteria</taxon>
        <taxon>Pseudomonadati</taxon>
        <taxon>Spirochaetota</taxon>
        <taxon>Spirochaetia</taxon>
        <taxon>Leptospirales</taxon>
        <taxon>Leptospiraceae</taxon>
        <taxon>Leptospira</taxon>
    </lineage>
</organism>
<gene>
    <name evidence="1" type="ORF">JWG45_09615</name>
</gene>
<proteinExistence type="predicted"/>
<reference evidence="1 2" key="1">
    <citation type="submission" date="2021-02" db="EMBL/GenBank/DDBJ databases">
        <title>Leptospira ainlahdjerensis sp. nov., Leptospira ainazelensis sp. nov., Leptospira abararensis sp. nov. and Leptospira chreensis sp. nov., four new species isolated from water sources in Algeria.</title>
        <authorList>
            <person name="Amara Korba A."/>
            <person name="Kainiu M."/>
            <person name="Vincent A.T."/>
            <person name="Mariet J.-F."/>
            <person name="Veyrier F.J."/>
            <person name="Goarant C."/>
            <person name="Picardeau M."/>
        </authorList>
    </citation>
    <scope>NUCLEOTIDE SEQUENCE [LARGE SCALE GENOMIC DNA]</scope>
    <source>
        <strain evidence="1 2">201903070</strain>
    </source>
</reference>
<sequence>MTTISKVFNRECQCITIEKEVLDRSFLKKIKASMSEENSDLDSLTDRFFASSASFLDPSDFFKIQKTIQVIQKLLKNEKVRKEILKEFPENLRDRFSEGGVFLSFDFHLAEEGPKLIEINTNAGGAFLQTKLVEAQKECCPEVREALSSPEEILAIETRFFDSFLEEWKAAAKEGVPTLVAIVDNHPQEQFLFPEFLLFREMFLSKGIACEILEPELLTLEENGSLSFEGRTVDLVYNRLTDFYLLESVNQKIRTSWELEKTVVTPNPLDYELYAKKTNLVFWKNEEFLREAGVEESDLAVLARSIPLTGVVKKENAEELWRERKKFFFKPGSGGYGGKAAYRGDKLTKGTFQEILEGENIFQEIVLPSERILLKEGEKIPYKMDLRTYVYREEILLLAARLYQGQTTNFRTPGGGFSPVYVLGMKSSVRGDDF</sequence>
<name>A0ABS2UAL5_9LEPT</name>